<name>Q0V5E2_PHANO</name>
<dbReference type="EMBL" id="CH445325">
    <property type="protein sequence ID" value="EAT92267.1"/>
    <property type="molecule type" value="Genomic_DNA"/>
</dbReference>
<dbReference type="InParanoid" id="Q0V5E2"/>
<dbReference type="GeneID" id="5968246"/>
<sequence length="32" mass="3376">MLGYSMSFLAVKPPRMPAVMCTSVDSMIPSAG</sequence>
<organism evidence="1 2">
    <name type="scientific">Phaeosphaeria nodorum (strain SN15 / ATCC MYA-4574 / FGSC 10173)</name>
    <name type="common">Glume blotch fungus</name>
    <name type="synonym">Parastagonospora nodorum</name>
    <dbReference type="NCBI Taxonomy" id="321614"/>
    <lineage>
        <taxon>Eukaryota</taxon>
        <taxon>Fungi</taxon>
        <taxon>Dikarya</taxon>
        <taxon>Ascomycota</taxon>
        <taxon>Pezizomycotina</taxon>
        <taxon>Dothideomycetes</taxon>
        <taxon>Pleosporomycetidae</taxon>
        <taxon>Pleosporales</taxon>
        <taxon>Pleosporineae</taxon>
        <taxon>Phaeosphaeriaceae</taxon>
        <taxon>Parastagonospora</taxon>
    </lineage>
</organism>
<protein>
    <submittedName>
        <fullName evidence="1">Uncharacterized protein</fullName>
    </submittedName>
</protein>
<dbReference type="RefSeq" id="XP_001791447.1">
    <property type="nucleotide sequence ID" value="XM_001791395.1"/>
</dbReference>
<reference evidence="2" key="1">
    <citation type="journal article" date="2007" name="Plant Cell">
        <title>Dothideomycete-plant interactions illuminated by genome sequencing and EST analysis of the wheat pathogen Stagonospora nodorum.</title>
        <authorList>
            <person name="Hane J.K."/>
            <person name="Lowe R.G."/>
            <person name="Solomon P.S."/>
            <person name="Tan K.C."/>
            <person name="Schoch C.L."/>
            <person name="Spatafora J.W."/>
            <person name="Crous P.W."/>
            <person name="Kodira C."/>
            <person name="Birren B.W."/>
            <person name="Galagan J.E."/>
            <person name="Torriani S.F."/>
            <person name="McDonald B.A."/>
            <person name="Oliver R.P."/>
        </authorList>
    </citation>
    <scope>NUCLEOTIDE SEQUENCE [LARGE SCALE GENOMIC DNA]</scope>
    <source>
        <strain evidence="2">SN15 / ATCC MYA-4574 / FGSC 10173</strain>
    </source>
</reference>
<dbReference type="KEGG" id="pno:SNOG_00772"/>
<accession>Q0V5E2</accession>
<evidence type="ECO:0000313" key="1">
    <source>
        <dbReference type="EMBL" id="EAT92267.1"/>
    </source>
</evidence>
<dbReference type="Proteomes" id="UP000001055">
    <property type="component" value="Unassembled WGS sequence"/>
</dbReference>
<dbReference type="AlphaFoldDB" id="Q0V5E2"/>
<proteinExistence type="predicted"/>
<gene>
    <name evidence="1" type="ORF">SNOG_00772</name>
</gene>
<dbReference type="HOGENOM" id="CLU_3392486_0_0_1"/>
<evidence type="ECO:0000313" key="2">
    <source>
        <dbReference type="Proteomes" id="UP000001055"/>
    </source>
</evidence>